<dbReference type="Proteomes" id="UP000216063">
    <property type="component" value="Unassembled WGS sequence"/>
</dbReference>
<gene>
    <name evidence="1" type="ORF">CG716_05065</name>
</gene>
<name>A0A255DQK1_9MYCO</name>
<sequence length="74" mass="8008">MSTVAKTTKQNGTVTLEFPEQLAPFVKIGLKNIGVKLAQDDQFHTNDKRSLSASVASIGLADIYDSMTQAGVFY</sequence>
<proteinExistence type="predicted"/>
<accession>A0A255DQK1</accession>
<organism evidence="1 2">
    <name type="scientific">Mycolicibacterium sphagni</name>
    <dbReference type="NCBI Taxonomy" id="1786"/>
    <lineage>
        <taxon>Bacteria</taxon>
        <taxon>Bacillati</taxon>
        <taxon>Actinomycetota</taxon>
        <taxon>Actinomycetes</taxon>
        <taxon>Mycobacteriales</taxon>
        <taxon>Mycobacteriaceae</taxon>
        <taxon>Mycolicibacterium</taxon>
    </lineage>
</organism>
<evidence type="ECO:0000313" key="1">
    <source>
        <dbReference type="EMBL" id="OYN81727.1"/>
    </source>
</evidence>
<comment type="caution">
    <text evidence="1">The sequence shown here is derived from an EMBL/GenBank/DDBJ whole genome shotgun (WGS) entry which is preliminary data.</text>
</comment>
<dbReference type="RefSeq" id="WP_094477074.1">
    <property type="nucleotide sequence ID" value="NZ_NOZR01000003.1"/>
</dbReference>
<protein>
    <submittedName>
        <fullName evidence="1">Uncharacterized protein</fullName>
    </submittedName>
</protein>
<dbReference type="AlphaFoldDB" id="A0A255DQK1"/>
<evidence type="ECO:0000313" key="2">
    <source>
        <dbReference type="Proteomes" id="UP000216063"/>
    </source>
</evidence>
<reference evidence="1 2" key="1">
    <citation type="submission" date="2017-07" db="EMBL/GenBank/DDBJ databases">
        <title>The new phylogeny of genus Mycobacterium.</title>
        <authorList>
            <person name="Tortoli E."/>
            <person name="Trovato A."/>
            <person name="Cirillo D.M."/>
        </authorList>
    </citation>
    <scope>NUCLEOTIDE SEQUENCE [LARGE SCALE GENOMIC DNA]</scope>
    <source>
        <strain evidence="1 2">ATCC 33027</strain>
    </source>
</reference>
<dbReference type="EMBL" id="NOZR01000003">
    <property type="protein sequence ID" value="OYN81727.1"/>
    <property type="molecule type" value="Genomic_DNA"/>
</dbReference>
<keyword evidence="2" id="KW-1185">Reference proteome</keyword>